<geneLocation type="plasmid" evidence="1">
    <name>unnamed</name>
</geneLocation>
<gene>
    <name evidence="1" type="ORF">BHO_0900046</name>
</gene>
<proteinExistence type="predicted"/>
<protein>
    <submittedName>
        <fullName evidence="1">Uncharacterized protein</fullName>
    </submittedName>
</protein>
<evidence type="ECO:0000313" key="1">
    <source>
        <dbReference type="EMBL" id="AHH13186.1"/>
    </source>
</evidence>
<dbReference type="EMBL" id="CP005713">
    <property type="protein sequence ID" value="AHH13186.1"/>
    <property type="molecule type" value="Genomic_DNA"/>
</dbReference>
<reference evidence="1" key="1">
    <citation type="submission" date="2013-04" db="EMBL/GenBank/DDBJ databases">
        <title>Comparative Genomics of Relapsing Fever Spirochetes.</title>
        <authorList>
            <person name="Schwan T.G."/>
            <person name="Raffel S.J."/>
            <person name="Porcella S.F."/>
            <person name="Martens C.A."/>
            <person name="Bruno D.P."/>
            <person name="Ricklefs S.M."/>
            <person name="Barbian K.B."/>
        </authorList>
    </citation>
    <scope>NUCLEOTIDE SEQUENCE</scope>
    <source>
        <strain evidence="1">YBT</strain>
        <plasmid evidence="1">unnamed</plasmid>
    </source>
</reference>
<name>W5T767_BORHE</name>
<sequence length="67" mass="7627">MATDALGFNVATNTTRDKISGYFTELAKKENKLLLQEIENQINSSGDEQNQYQLENQIKSLKILKVH</sequence>
<dbReference type="AlphaFoldDB" id="W5T767"/>
<keyword evidence="1" id="KW-0614">Plasmid</keyword>
<organism evidence="1">
    <name type="scientific">Borrelia hermsii YBT</name>
    <dbReference type="NCBI Taxonomy" id="1313295"/>
    <lineage>
        <taxon>Bacteria</taxon>
        <taxon>Pseudomonadati</taxon>
        <taxon>Spirochaetota</taxon>
        <taxon>Spirochaetia</taxon>
        <taxon>Spirochaetales</taxon>
        <taxon>Borreliaceae</taxon>
        <taxon>Borrelia</taxon>
    </lineage>
</organism>
<dbReference type="HOGENOM" id="CLU_2803943_0_0_12"/>
<accession>W5T767</accession>